<dbReference type="Pfam" id="PF13462">
    <property type="entry name" value="Thioredoxin_4"/>
    <property type="match status" value="1"/>
</dbReference>
<sequence>MKRVFLFLGIATIVLSNQYVPIPNKPLGVSLGDSKKIIIEAFYDLQCPDSKNSFGILDQVLKQGYGSQFKYTIHMFPLPFHRTAFPESQAFAFLSEISSEAAYLFAQTIFDNQDLLSESATQELTWQQILDKIAQIAKENVHPKYQYDEVKFAKSLLPGSDWNIKARYWWKYGTYRTISGTPVFLVNGVILDEAEEYTEEKWIELINKLKNSHNTLEL</sequence>
<feature type="chain" id="PRO_5035826133" description="Thioredoxin-like fold domain-containing protein" evidence="1">
    <location>
        <begin position="17"/>
        <end position="218"/>
    </location>
</feature>
<dbReference type="PANTHER" id="PTHR33875">
    <property type="entry name" value="OS09G0542200 PROTEIN"/>
    <property type="match status" value="1"/>
</dbReference>
<feature type="domain" description="Thioredoxin-like fold" evidence="2">
    <location>
        <begin position="36"/>
        <end position="199"/>
    </location>
</feature>
<dbReference type="EMBL" id="CAJJDN010000006">
    <property type="protein sequence ID" value="CAD8051999.1"/>
    <property type="molecule type" value="Genomic_DNA"/>
</dbReference>
<comment type="caution">
    <text evidence="3">The sequence shown here is derived from an EMBL/GenBank/DDBJ whole genome shotgun (WGS) entry which is preliminary data.</text>
</comment>
<evidence type="ECO:0000313" key="3">
    <source>
        <dbReference type="EMBL" id="CAD8051999.1"/>
    </source>
</evidence>
<organism evidence="3 4">
    <name type="scientific">Paramecium sonneborni</name>
    <dbReference type="NCBI Taxonomy" id="65129"/>
    <lineage>
        <taxon>Eukaryota</taxon>
        <taxon>Sar</taxon>
        <taxon>Alveolata</taxon>
        <taxon>Ciliophora</taxon>
        <taxon>Intramacronucleata</taxon>
        <taxon>Oligohymenophorea</taxon>
        <taxon>Peniculida</taxon>
        <taxon>Parameciidae</taxon>
        <taxon>Paramecium</taxon>
    </lineage>
</organism>
<dbReference type="AlphaFoldDB" id="A0A8S1KA32"/>
<dbReference type="InterPro" id="IPR012336">
    <property type="entry name" value="Thioredoxin-like_fold"/>
</dbReference>
<evidence type="ECO:0000313" key="4">
    <source>
        <dbReference type="Proteomes" id="UP000692954"/>
    </source>
</evidence>
<dbReference type="OrthoDB" id="289091at2759"/>
<feature type="signal peptide" evidence="1">
    <location>
        <begin position="1"/>
        <end position="16"/>
    </location>
</feature>
<reference evidence="3" key="1">
    <citation type="submission" date="2021-01" db="EMBL/GenBank/DDBJ databases">
        <authorList>
            <consortium name="Genoscope - CEA"/>
            <person name="William W."/>
        </authorList>
    </citation>
    <scope>NUCLEOTIDE SEQUENCE</scope>
</reference>
<name>A0A8S1KA32_9CILI</name>
<dbReference type="CDD" id="cd02972">
    <property type="entry name" value="DsbA_family"/>
    <property type="match status" value="1"/>
</dbReference>
<accession>A0A8S1KA32</accession>
<keyword evidence="4" id="KW-1185">Reference proteome</keyword>
<protein>
    <recommendedName>
        <fullName evidence="2">Thioredoxin-like fold domain-containing protein</fullName>
    </recommendedName>
</protein>
<dbReference type="PANTHER" id="PTHR33875:SF2">
    <property type="entry name" value="ACR183CP"/>
    <property type="match status" value="1"/>
</dbReference>
<dbReference type="Proteomes" id="UP000692954">
    <property type="component" value="Unassembled WGS sequence"/>
</dbReference>
<gene>
    <name evidence="3" type="ORF">PSON_ATCC_30995.1.T0060195</name>
</gene>
<keyword evidence="1" id="KW-0732">Signal</keyword>
<evidence type="ECO:0000259" key="2">
    <source>
        <dbReference type="Pfam" id="PF13462"/>
    </source>
</evidence>
<evidence type="ECO:0000256" key="1">
    <source>
        <dbReference type="SAM" id="SignalP"/>
    </source>
</evidence>
<proteinExistence type="predicted"/>